<dbReference type="Pfam" id="PF02597">
    <property type="entry name" value="ThiS"/>
    <property type="match status" value="1"/>
</dbReference>
<dbReference type="PANTHER" id="PTHR38031">
    <property type="entry name" value="SULFUR CARRIER PROTEIN SLR0821-RELATED"/>
    <property type="match status" value="1"/>
</dbReference>
<dbReference type="EMBL" id="LT981265">
    <property type="protein sequence ID" value="SPC33375.1"/>
    <property type="molecule type" value="Genomic_DNA"/>
</dbReference>
<gene>
    <name evidence="1" type="primary">cysO</name>
    <name evidence="1" type="ORF">NCAV_0175</name>
</gene>
<keyword evidence="2" id="KW-1185">Reference proteome</keyword>
<sequence>MARVEVTIPSVLNKNAGERKVSVEADTLKDAIDSLVKMMGNDFARKVLDSNGKPKALINIYINGRNSRFSGGLDARLNDGDSVVILPAVAGGNSKGYGYG</sequence>
<dbReference type="AlphaFoldDB" id="A0A2K5AP10"/>
<dbReference type="Proteomes" id="UP000236248">
    <property type="component" value="Chromosome NCAV"/>
</dbReference>
<dbReference type="Gene3D" id="3.10.20.30">
    <property type="match status" value="1"/>
</dbReference>
<evidence type="ECO:0000313" key="2">
    <source>
        <dbReference type="Proteomes" id="UP000236248"/>
    </source>
</evidence>
<dbReference type="InterPro" id="IPR052045">
    <property type="entry name" value="Sulfur_Carrier/Prot_Modifier"/>
</dbReference>
<name>A0A2K5AP10_9ARCH</name>
<accession>A0A2K5AP10</accession>
<protein>
    <submittedName>
        <fullName evidence="1">Sulfur carrier protein CysO</fullName>
    </submittedName>
</protein>
<proteinExistence type="predicted"/>
<dbReference type="InterPro" id="IPR012675">
    <property type="entry name" value="Beta-grasp_dom_sf"/>
</dbReference>
<reference evidence="2" key="1">
    <citation type="submission" date="2018-01" db="EMBL/GenBank/DDBJ databases">
        <authorList>
            <person name="Kerou L M."/>
        </authorList>
    </citation>
    <scope>NUCLEOTIDE SEQUENCE [LARGE SCALE GENOMIC DNA]</scope>
    <source>
        <strain evidence="2">SCU2</strain>
    </source>
</reference>
<evidence type="ECO:0000313" key="1">
    <source>
        <dbReference type="EMBL" id="SPC33375.1"/>
    </source>
</evidence>
<dbReference type="GeneID" id="60510629"/>
<dbReference type="InterPro" id="IPR003749">
    <property type="entry name" value="ThiS/MoaD-like"/>
</dbReference>
<dbReference type="SUPFAM" id="SSF54285">
    <property type="entry name" value="MoaD/ThiS"/>
    <property type="match status" value="1"/>
</dbReference>
<dbReference type="InterPro" id="IPR016155">
    <property type="entry name" value="Mopterin_synth/thiamin_S_b"/>
</dbReference>
<dbReference type="RefSeq" id="WP_197706654.1">
    <property type="nucleotide sequence ID" value="NZ_LT981265.1"/>
</dbReference>
<organism evidence="1 2">
    <name type="scientific">Candidatus Nitrosocaldus cavascurensis</name>
    <dbReference type="NCBI Taxonomy" id="2058097"/>
    <lineage>
        <taxon>Archaea</taxon>
        <taxon>Nitrososphaerota</taxon>
        <taxon>Nitrososphaeria</taxon>
        <taxon>Candidatus Nitrosocaldales</taxon>
        <taxon>Candidatus Nitrosocaldaceae</taxon>
        <taxon>Candidatus Nitrosocaldus</taxon>
    </lineage>
</organism>
<dbReference type="PANTHER" id="PTHR38031:SF1">
    <property type="entry name" value="SULFUR CARRIER PROTEIN CYSO"/>
    <property type="match status" value="1"/>
</dbReference>
<dbReference type="KEGG" id="ncv:NCAV_0175"/>